<dbReference type="Proteomes" id="UP001155040">
    <property type="component" value="Unassembled WGS sequence"/>
</dbReference>
<dbReference type="SUPFAM" id="SSF47226">
    <property type="entry name" value="Histidine-containing phosphotransfer domain, HPT domain"/>
    <property type="match status" value="1"/>
</dbReference>
<organism evidence="4 5">
    <name type="scientific">Salinibacter ruber</name>
    <dbReference type="NCBI Taxonomy" id="146919"/>
    <lineage>
        <taxon>Bacteria</taxon>
        <taxon>Pseudomonadati</taxon>
        <taxon>Rhodothermota</taxon>
        <taxon>Rhodothermia</taxon>
        <taxon>Rhodothermales</taxon>
        <taxon>Salinibacteraceae</taxon>
        <taxon>Salinibacter</taxon>
    </lineage>
</organism>
<evidence type="ECO:0000259" key="3">
    <source>
        <dbReference type="PROSITE" id="PS50894"/>
    </source>
</evidence>
<sequence length="151" mass="16088">MSSSGTESPDGRGRFPSSGHLSSSLKRIKDAPVVHTDALRQQASDLGTDALDAPIVRQLVSSFLESSREAVPAVIEAVENNEWDDAAKAAHRIKGGAGHVGAEALAEAGRAIEHGIEEERFDRVRRVAKVLPKTLSDAESKLRETVGSLPK</sequence>
<dbReference type="GO" id="GO:0000160">
    <property type="term" value="P:phosphorelay signal transduction system"/>
    <property type="evidence" value="ECO:0007669"/>
    <property type="project" value="InterPro"/>
</dbReference>
<dbReference type="EMBL" id="JANUBF010000038">
    <property type="protein sequence ID" value="MCS4038103.1"/>
    <property type="molecule type" value="Genomic_DNA"/>
</dbReference>
<comment type="caution">
    <text evidence="4">The sequence shown here is derived from an EMBL/GenBank/DDBJ whole genome shotgun (WGS) entry which is preliminary data.</text>
</comment>
<dbReference type="InterPro" id="IPR008207">
    <property type="entry name" value="Sig_transdc_His_kin_Hpt_dom"/>
</dbReference>
<dbReference type="Pfam" id="PF01627">
    <property type="entry name" value="Hpt"/>
    <property type="match status" value="1"/>
</dbReference>
<dbReference type="Gene3D" id="1.20.120.160">
    <property type="entry name" value="HPT domain"/>
    <property type="match status" value="1"/>
</dbReference>
<name>A0A9X2UPV6_9BACT</name>
<dbReference type="AlphaFoldDB" id="A0A9X2UPV6"/>
<dbReference type="GO" id="GO:0004672">
    <property type="term" value="F:protein kinase activity"/>
    <property type="evidence" value="ECO:0007669"/>
    <property type="project" value="UniProtKB-ARBA"/>
</dbReference>
<feature type="modified residue" description="Phosphohistidine" evidence="1">
    <location>
        <position position="91"/>
    </location>
</feature>
<keyword evidence="1" id="KW-0597">Phosphoprotein</keyword>
<evidence type="ECO:0000313" key="4">
    <source>
        <dbReference type="EMBL" id="MCS4038103.1"/>
    </source>
</evidence>
<gene>
    <name evidence="4" type="ORF">GGQ01_003193</name>
</gene>
<reference evidence="4" key="1">
    <citation type="submission" date="2022-08" db="EMBL/GenBank/DDBJ databases">
        <title>Genomic Encyclopedia of Type Strains, Phase V (KMG-V): Genome sequencing to study the core and pangenomes of soil and plant-associated prokaryotes.</title>
        <authorList>
            <person name="Whitman W."/>
        </authorList>
    </citation>
    <scope>NUCLEOTIDE SEQUENCE</scope>
    <source>
        <strain evidence="4">SP3012</strain>
    </source>
</reference>
<evidence type="ECO:0000313" key="5">
    <source>
        <dbReference type="Proteomes" id="UP001155040"/>
    </source>
</evidence>
<evidence type="ECO:0000256" key="2">
    <source>
        <dbReference type="SAM" id="MobiDB-lite"/>
    </source>
</evidence>
<protein>
    <submittedName>
        <fullName evidence="4">HPt (Histidine-containing phosphotransfer) domain-containing protein</fullName>
    </submittedName>
</protein>
<accession>A0A9X2UPV6</accession>
<proteinExistence type="predicted"/>
<dbReference type="InterPro" id="IPR036641">
    <property type="entry name" value="HPT_dom_sf"/>
</dbReference>
<dbReference type="CDD" id="cd00088">
    <property type="entry name" value="HPT"/>
    <property type="match status" value="1"/>
</dbReference>
<feature type="region of interest" description="Disordered" evidence="2">
    <location>
        <begin position="1"/>
        <end position="29"/>
    </location>
</feature>
<feature type="domain" description="HPt" evidence="3">
    <location>
        <begin position="52"/>
        <end position="151"/>
    </location>
</feature>
<dbReference type="RefSeq" id="WP_183991499.1">
    <property type="nucleotide sequence ID" value="NZ_JACIFG010000014.1"/>
</dbReference>
<evidence type="ECO:0000256" key="1">
    <source>
        <dbReference type="PROSITE-ProRule" id="PRU00110"/>
    </source>
</evidence>
<dbReference type="PROSITE" id="PS50894">
    <property type="entry name" value="HPT"/>
    <property type="match status" value="1"/>
</dbReference>